<dbReference type="SUPFAM" id="SSF161098">
    <property type="entry name" value="MetI-like"/>
    <property type="match status" value="1"/>
</dbReference>
<dbReference type="Proteomes" id="UP000249130">
    <property type="component" value="Unassembled WGS sequence"/>
</dbReference>
<feature type="transmembrane region" description="Helical" evidence="7">
    <location>
        <begin position="228"/>
        <end position="246"/>
    </location>
</feature>
<feature type="transmembrane region" description="Helical" evidence="7">
    <location>
        <begin position="182"/>
        <end position="208"/>
    </location>
</feature>
<evidence type="ECO:0000256" key="1">
    <source>
        <dbReference type="ARBA" id="ARBA00004651"/>
    </source>
</evidence>
<comment type="subcellular location">
    <subcellularLocation>
        <location evidence="1 7">Cell membrane</location>
        <topology evidence="1 7">Multi-pass membrane protein</topology>
    </subcellularLocation>
</comment>
<sequence length="256" mass="27265">MSGRVRSRRPRFSPAPLLGVATVLGLLAALEALIRTGLVSPFVVPPPSTVLLAGIDLLWHGNGLEALLATAFELLSAAVLVGLIGLSVGTLLYRVTALRRTYEGWVAALAATPLVLVYPFFLVMFGRSAATIVAVGVVAGLPPMVLRTIEGFAGVRPVLVDVGRALNLRPVRVFWSIEFPAALPVIFSGFRLGLGFALINIVGMEFLINYGGLGQLINEHAELYDLPETYACIALVVVVSAVFVAASEHLERRLRG</sequence>
<keyword evidence="2 7" id="KW-0813">Transport</keyword>
<protein>
    <recommendedName>
        <fullName evidence="8">ABC transmembrane type-1 domain-containing protein</fullName>
    </recommendedName>
</protein>
<keyword evidence="6 7" id="KW-0472">Membrane</keyword>
<evidence type="ECO:0000259" key="8">
    <source>
        <dbReference type="PROSITE" id="PS50928"/>
    </source>
</evidence>
<evidence type="ECO:0000256" key="7">
    <source>
        <dbReference type="RuleBase" id="RU363032"/>
    </source>
</evidence>
<dbReference type="AlphaFoldDB" id="A0A327L2E0"/>
<dbReference type="Pfam" id="PF00528">
    <property type="entry name" value="BPD_transp_1"/>
    <property type="match status" value="1"/>
</dbReference>
<keyword evidence="10" id="KW-1185">Reference proteome</keyword>
<dbReference type="GO" id="GO:0005886">
    <property type="term" value="C:plasma membrane"/>
    <property type="evidence" value="ECO:0007669"/>
    <property type="project" value="UniProtKB-SubCell"/>
</dbReference>
<keyword evidence="4 7" id="KW-0812">Transmembrane</keyword>
<feature type="domain" description="ABC transmembrane type-1" evidence="8">
    <location>
        <begin position="67"/>
        <end position="248"/>
    </location>
</feature>
<feature type="transmembrane region" description="Helical" evidence="7">
    <location>
        <begin position="129"/>
        <end position="146"/>
    </location>
</feature>
<organism evidence="9 10">
    <name type="scientific">Rhodoplanes roseus</name>
    <dbReference type="NCBI Taxonomy" id="29409"/>
    <lineage>
        <taxon>Bacteria</taxon>
        <taxon>Pseudomonadati</taxon>
        <taxon>Pseudomonadota</taxon>
        <taxon>Alphaproteobacteria</taxon>
        <taxon>Hyphomicrobiales</taxon>
        <taxon>Nitrobacteraceae</taxon>
        <taxon>Rhodoplanes</taxon>
    </lineage>
</organism>
<feature type="transmembrane region" description="Helical" evidence="7">
    <location>
        <begin position="105"/>
        <end position="123"/>
    </location>
</feature>
<keyword evidence="3" id="KW-1003">Cell membrane</keyword>
<feature type="transmembrane region" description="Helical" evidence="7">
    <location>
        <begin position="66"/>
        <end position="93"/>
    </location>
</feature>
<proteinExistence type="inferred from homology"/>
<dbReference type="PANTHER" id="PTHR30151:SF0">
    <property type="entry name" value="ABC TRANSPORTER PERMEASE PROTEIN MJ0413-RELATED"/>
    <property type="match status" value="1"/>
</dbReference>
<dbReference type="EMBL" id="NPEX01000056">
    <property type="protein sequence ID" value="RAI44155.1"/>
    <property type="molecule type" value="Genomic_DNA"/>
</dbReference>
<dbReference type="Gene3D" id="1.10.3720.10">
    <property type="entry name" value="MetI-like"/>
    <property type="match status" value="1"/>
</dbReference>
<accession>A0A327L2E0</accession>
<name>A0A327L2E0_9BRAD</name>
<keyword evidence="5 7" id="KW-1133">Transmembrane helix</keyword>
<evidence type="ECO:0000313" key="10">
    <source>
        <dbReference type="Proteomes" id="UP000249130"/>
    </source>
</evidence>
<evidence type="ECO:0000256" key="3">
    <source>
        <dbReference type="ARBA" id="ARBA00022475"/>
    </source>
</evidence>
<evidence type="ECO:0000256" key="6">
    <source>
        <dbReference type="ARBA" id="ARBA00023136"/>
    </source>
</evidence>
<dbReference type="PANTHER" id="PTHR30151">
    <property type="entry name" value="ALKANE SULFONATE ABC TRANSPORTER-RELATED, MEMBRANE SUBUNIT"/>
    <property type="match status" value="1"/>
</dbReference>
<dbReference type="GO" id="GO:0055085">
    <property type="term" value="P:transmembrane transport"/>
    <property type="evidence" value="ECO:0007669"/>
    <property type="project" value="InterPro"/>
</dbReference>
<evidence type="ECO:0000256" key="2">
    <source>
        <dbReference type="ARBA" id="ARBA00022448"/>
    </source>
</evidence>
<comment type="caution">
    <text evidence="9">The sequence shown here is derived from an EMBL/GenBank/DDBJ whole genome shotgun (WGS) entry which is preliminary data.</text>
</comment>
<evidence type="ECO:0000256" key="4">
    <source>
        <dbReference type="ARBA" id="ARBA00022692"/>
    </source>
</evidence>
<dbReference type="InterPro" id="IPR000515">
    <property type="entry name" value="MetI-like"/>
</dbReference>
<gene>
    <name evidence="9" type="ORF">CH341_10635</name>
</gene>
<dbReference type="OrthoDB" id="7957355at2"/>
<dbReference type="PROSITE" id="PS50928">
    <property type="entry name" value="ABC_TM1"/>
    <property type="match status" value="1"/>
</dbReference>
<dbReference type="CDD" id="cd06261">
    <property type="entry name" value="TM_PBP2"/>
    <property type="match status" value="1"/>
</dbReference>
<evidence type="ECO:0000256" key="5">
    <source>
        <dbReference type="ARBA" id="ARBA00022989"/>
    </source>
</evidence>
<evidence type="ECO:0000313" key="9">
    <source>
        <dbReference type="EMBL" id="RAI44155.1"/>
    </source>
</evidence>
<dbReference type="InterPro" id="IPR035906">
    <property type="entry name" value="MetI-like_sf"/>
</dbReference>
<reference evidence="9 10" key="1">
    <citation type="submission" date="2017-07" db="EMBL/GenBank/DDBJ databases">
        <title>Draft Genome Sequences of Select Purple Nonsulfur Bacteria.</title>
        <authorList>
            <person name="Lasarre B."/>
            <person name="Mckinlay J.B."/>
        </authorList>
    </citation>
    <scope>NUCLEOTIDE SEQUENCE [LARGE SCALE GENOMIC DNA]</scope>
    <source>
        <strain evidence="9 10">DSM 5909</strain>
    </source>
</reference>
<comment type="similarity">
    <text evidence="7">Belongs to the binding-protein-dependent transport system permease family.</text>
</comment>